<dbReference type="InterPro" id="IPR036844">
    <property type="entry name" value="Hint_dom_sf"/>
</dbReference>
<dbReference type="Gene3D" id="2.170.16.10">
    <property type="entry name" value="Hedgehog/Intein (Hint) domain"/>
    <property type="match status" value="1"/>
</dbReference>
<sequence length="259" mass="27064">MNCVFAFLLFTSTGFLLSPVVDGGAALAVACPVVCTAFVTGGVTAANAAGIAAGVANPILGILIAALEGAAGAAGVGMTVAGCTTVCTTALSIASCFDEETISTVLENGKLQDVPFRAIGVNSVVKSLNEDDVTIPSFTKIKRMQIIEGHFDFVQLDFEDKVTSLNVTTPHIMIVYSKDKGFIAKAAKDVKVGDQMLCSKTGTVIRVSKISSFYKTRKINVETESGTLVANGLYVSGGEVRGNWVVEKEDTDPFHLGLK</sequence>
<accession>A0ABN8Q3X4</accession>
<name>A0ABN8Q3X4_9CNID</name>
<keyword evidence="1" id="KW-0732">Signal</keyword>
<organism evidence="2 3">
    <name type="scientific">Porites lobata</name>
    <dbReference type="NCBI Taxonomy" id="104759"/>
    <lineage>
        <taxon>Eukaryota</taxon>
        <taxon>Metazoa</taxon>
        <taxon>Cnidaria</taxon>
        <taxon>Anthozoa</taxon>
        <taxon>Hexacorallia</taxon>
        <taxon>Scleractinia</taxon>
        <taxon>Fungiina</taxon>
        <taxon>Poritidae</taxon>
        <taxon>Porites</taxon>
    </lineage>
</organism>
<keyword evidence="3" id="KW-1185">Reference proteome</keyword>
<dbReference type="EMBL" id="CALNXK010000098">
    <property type="protein sequence ID" value="CAH3154444.1"/>
    <property type="molecule type" value="Genomic_DNA"/>
</dbReference>
<evidence type="ECO:0008006" key="4">
    <source>
        <dbReference type="Google" id="ProtNLM"/>
    </source>
</evidence>
<dbReference type="SUPFAM" id="SSF51294">
    <property type="entry name" value="Hedgehog/intein (Hint) domain"/>
    <property type="match status" value="1"/>
</dbReference>
<feature type="chain" id="PRO_5047279784" description="Hint domain-containing protein" evidence="1">
    <location>
        <begin position="24"/>
        <end position="259"/>
    </location>
</feature>
<gene>
    <name evidence="2" type="ORF">PLOB_00050024</name>
</gene>
<evidence type="ECO:0000313" key="3">
    <source>
        <dbReference type="Proteomes" id="UP001159405"/>
    </source>
</evidence>
<dbReference type="Proteomes" id="UP001159405">
    <property type="component" value="Unassembled WGS sequence"/>
</dbReference>
<reference evidence="2 3" key="1">
    <citation type="submission" date="2022-05" db="EMBL/GenBank/DDBJ databases">
        <authorList>
            <consortium name="Genoscope - CEA"/>
            <person name="William W."/>
        </authorList>
    </citation>
    <scope>NUCLEOTIDE SEQUENCE [LARGE SCALE GENOMIC DNA]</scope>
</reference>
<evidence type="ECO:0000313" key="2">
    <source>
        <dbReference type="EMBL" id="CAH3154444.1"/>
    </source>
</evidence>
<evidence type="ECO:0000256" key="1">
    <source>
        <dbReference type="SAM" id="SignalP"/>
    </source>
</evidence>
<comment type="caution">
    <text evidence="2">The sequence shown here is derived from an EMBL/GenBank/DDBJ whole genome shotgun (WGS) entry which is preliminary data.</text>
</comment>
<protein>
    <recommendedName>
        <fullName evidence="4">Hint domain-containing protein</fullName>
    </recommendedName>
</protein>
<proteinExistence type="predicted"/>
<feature type="signal peptide" evidence="1">
    <location>
        <begin position="1"/>
        <end position="23"/>
    </location>
</feature>